<accession>A0ABZ2F7U8</accession>
<dbReference type="InterPro" id="IPR023614">
    <property type="entry name" value="Porin_dom_sf"/>
</dbReference>
<gene>
    <name evidence="1" type="ORF">N4J17_01785</name>
</gene>
<dbReference type="Proteomes" id="UP001359308">
    <property type="component" value="Chromosome"/>
</dbReference>
<dbReference type="RefSeq" id="WP_198324019.1">
    <property type="nucleotide sequence ID" value="NZ_CP104311.1"/>
</dbReference>
<proteinExistence type="predicted"/>
<protein>
    <recommendedName>
        <fullName evidence="3">Outer membrane porin, OprD family</fullName>
    </recommendedName>
</protein>
<dbReference type="Gene3D" id="2.40.160.10">
    <property type="entry name" value="Porin"/>
    <property type="match status" value="1"/>
</dbReference>
<organism evidence="1 2">
    <name type="scientific">Methylococcus capsulatus</name>
    <dbReference type="NCBI Taxonomy" id="414"/>
    <lineage>
        <taxon>Bacteria</taxon>
        <taxon>Pseudomonadati</taxon>
        <taxon>Pseudomonadota</taxon>
        <taxon>Gammaproteobacteria</taxon>
        <taxon>Methylococcales</taxon>
        <taxon>Methylococcaceae</taxon>
        <taxon>Methylococcus</taxon>
    </lineage>
</organism>
<name>A0ABZ2F7U8_METCP</name>
<sequence>MTSGWNESQKTIRPMLSRWLAAGFGLGTIMLGAPGHADTSGAYYESFGDFLQQTKFHGNLRSYYFSRTYTGEATNQYAYSLGGYAGLLTAPLYHFQAGLTLGAANSLGLNPVNPAQVDTTLPGGTVWILTETFLQYKHKYFTLRGPDQILDTPWVNPSDSRIKPSAYRAVYGELTPFADYAPLKDLSFVGLRVFEFNGRAEGSFTPTNLYFPGHAGGSPVSALYGKSTPGTLAFGLKYGSPGKPLTAHLWYNKFIYFSRLLWFDGSFVQKTGTGFDPLFGFQFGSQWNDGDNLLAQVGQGAAGNSQIYGVLAGIDTPYVRLTAAYNGITRQNGAFGNGALLSPYTTGYATDYLYTTQMIGGMIEMQSPGSAFKVAATSYFMDKQIKAMVSYGGYYITPTSTFTSNPYETNVDVTYSFSKSSGLDGLSIRNRFGWQNGNIQRQDFFYNRLQIQYQF</sequence>
<evidence type="ECO:0008006" key="3">
    <source>
        <dbReference type="Google" id="ProtNLM"/>
    </source>
</evidence>
<evidence type="ECO:0000313" key="2">
    <source>
        <dbReference type="Proteomes" id="UP001359308"/>
    </source>
</evidence>
<keyword evidence="2" id="KW-1185">Reference proteome</keyword>
<dbReference type="EMBL" id="CP104311">
    <property type="protein sequence ID" value="WWF02371.1"/>
    <property type="molecule type" value="Genomic_DNA"/>
</dbReference>
<reference evidence="1 2" key="1">
    <citation type="submission" date="2022-09" db="EMBL/GenBank/DDBJ databases">
        <authorList>
            <person name="Giprobiosintez L."/>
        </authorList>
    </citation>
    <scope>NUCLEOTIDE SEQUENCE [LARGE SCALE GENOMIC DNA]</scope>
    <source>
        <strain evidence="2">VKPM-B-12549 (GBS-15)</strain>
    </source>
</reference>
<evidence type="ECO:0000313" key="1">
    <source>
        <dbReference type="EMBL" id="WWF02371.1"/>
    </source>
</evidence>